<evidence type="ECO:0000313" key="2">
    <source>
        <dbReference type="Proteomes" id="UP000229378"/>
    </source>
</evidence>
<proteinExistence type="predicted"/>
<dbReference type="RefSeq" id="WP_005270524.1">
    <property type="nucleotide sequence ID" value="NZ_CHYZ01000001.1"/>
</dbReference>
<accession>A0A2G4U0L8</accession>
<gene>
    <name evidence="1" type="ORF">CS533_14515</name>
</gene>
<protein>
    <submittedName>
        <fullName evidence="1">Uncharacterized protein</fullName>
    </submittedName>
</protein>
<dbReference type="EMBL" id="PEHN01000015">
    <property type="protein sequence ID" value="PHZ26799.1"/>
    <property type="molecule type" value="Genomic_DNA"/>
</dbReference>
<organism evidence="1 2">
    <name type="scientific">Yersinia bercovieri</name>
    <dbReference type="NCBI Taxonomy" id="634"/>
    <lineage>
        <taxon>Bacteria</taxon>
        <taxon>Pseudomonadati</taxon>
        <taxon>Pseudomonadota</taxon>
        <taxon>Gammaproteobacteria</taxon>
        <taxon>Enterobacterales</taxon>
        <taxon>Yersiniaceae</taxon>
        <taxon>Yersinia</taxon>
    </lineage>
</organism>
<dbReference type="AlphaFoldDB" id="A0A2G4U0L8"/>
<comment type="caution">
    <text evidence="1">The sequence shown here is derived from an EMBL/GenBank/DDBJ whole genome shotgun (WGS) entry which is preliminary data.</text>
</comment>
<evidence type="ECO:0000313" key="1">
    <source>
        <dbReference type="EMBL" id="PHZ26799.1"/>
    </source>
</evidence>
<sequence length="224" mass="25137">MFFSKKISSTNTQNNGINSPDYFGSKTLTAILDKGFAQKFSIAINNLIVNETSIDTRGLMSGSMQADLSRMDYYIDDYRVSTPGDFESSYQNFINHGGEQWTHDYVDSISAFLHQGVFVDIFESIPYWEDSSGCRWDISMASLHRSNCSNVFNINKSGIIEIRSQSQVNNVILKNHDIVATNNLKSTLSLHISLIIMKIIGSHCLVIADDNLANRATLQLDFKV</sequence>
<reference evidence="1 2" key="1">
    <citation type="submission" date="2017-10" db="EMBL/GenBank/DDBJ databases">
        <authorList>
            <person name="Banno H."/>
            <person name="Chua N.-H."/>
        </authorList>
    </citation>
    <scope>NUCLEOTIDE SEQUENCE [LARGE SCALE GENOMIC DNA]</scope>
    <source>
        <strain evidence="1 2">SCPM-O-B-7607</strain>
    </source>
</reference>
<name>A0A2G4U0L8_YERBE</name>
<dbReference type="GeneID" id="89596942"/>
<dbReference type="Proteomes" id="UP000229378">
    <property type="component" value="Unassembled WGS sequence"/>
</dbReference>